<evidence type="ECO:0000259" key="11">
    <source>
        <dbReference type="PROSITE" id="PS51918"/>
    </source>
</evidence>
<evidence type="ECO:0000256" key="1">
    <source>
        <dbReference type="ARBA" id="ARBA00022485"/>
    </source>
</evidence>
<keyword evidence="12" id="KW-0689">Ribosomal protein</keyword>
<evidence type="ECO:0000256" key="4">
    <source>
        <dbReference type="ARBA" id="ARBA00022691"/>
    </source>
</evidence>
<keyword evidence="12" id="KW-0687">Ribonucleoprotein</keyword>
<dbReference type="FunFam" id="3.80.30.20:FF:000001">
    <property type="entry name" value="tRNA-2-methylthio-N(6)-dimethylallyladenosine synthase 2"/>
    <property type="match status" value="1"/>
</dbReference>
<comment type="function">
    <text evidence="8">Catalyzes the methylthiolation of an aspartic acid residue of ribosomal protein uS12.</text>
</comment>
<feature type="domain" description="MTTase N-terminal" evidence="10">
    <location>
        <begin position="2"/>
        <end position="118"/>
    </location>
</feature>
<dbReference type="SFLD" id="SFLDS00029">
    <property type="entry name" value="Radical_SAM"/>
    <property type="match status" value="1"/>
</dbReference>
<dbReference type="HAMAP" id="MF_01865">
    <property type="entry name" value="MTTase_RimO"/>
    <property type="match status" value="1"/>
</dbReference>
<dbReference type="PROSITE" id="PS51918">
    <property type="entry name" value="RADICAL_SAM"/>
    <property type="match status" value="1"/>
</dbReference>
<keyword evidence="4 8" id="KW-0949">S-adenosyl-L-methionine</keyword>
<dbReference type="InterPro" id="IPR012340">
    <property type="entry name" value="NA-bd_OB-fold"/>
</dbReference>
<keyword evidence="3 8" id="KW-0808">Transferase</keyword>
<dbReference type="Pfam" id="PF00919">
    <property type="entry name" value="UPF0004"/>
    <property type="match status" value="1"/>
</dbReference>
<dbReference type="RefSeq" id="WP_006300196.1">
    <property type="nucleotide sequence ID" value="NZ_CM001022.1"/>
</dbReference>
<dbReference type="GO" id="GO:0051539">
    <property type="term" value="F:4 iron, 4 sulfur cluster binding"/>
    <property type="evidence" value="ECO:0007669"/>
    <property type="project" value="UniProtKB-UniRule"/>
</dbReference>
<keyword evidence="2 8" id="KW-0963">Cytoplasm</keyword>
<feature type="binding site" evidence="8">
    <location>
        <position position="81"/>
    </location>
    <ligand>
        <name>[4Fe-4S] cluster</name>
        <dbReference type="ChEBI" id="CHEBI:49883"/>
        <label>1</label>
    </ligand>
</feature>
<keyword evidence="13" id="KW-1185">Reference proteome</keyword>
<dbReference type="PROSITE" id="PS01278">
    <property type="entry name" value="MTTASE_RADICAL"/>
    <property type="match status" value="1"/>
</dbReference>
<dbReference type="PROSITE" id="PS50926">
    <property type="entry name" value="TRAM"/>
    <property type="match status" value="1"/>
</dbReference>
<dbReference type="GO" id="GO:0046872">
    <property type="term" value="F:metal ion binding"/>
    <property type="evidence" value="ECO:0007669"/>
    <property type="project" value="UniProtKB-KW"/>
</dbReference>
<comment type="subcellular location">
    <subcellularLocation>
        <location evidence="8">Cytoplasm</location>
    </subcellularLocation>
</comment>
<comment type="cofactor">
    <cofactor evidence="8">
        <name>[4Fe-4S] cluster</name>
        <dbReference type="ChEBI" id="CHEBI:49883"/>
    </cofactor>
    <text evidence="8">Binds 2 [4Fe-4S] clusters. One cluster is coordinated with 3 cysteines and an exchangeable S-adenosyl-L-methionine.</text>
</comment>
<evidence type="ECO:0000256" key="8">
    <source>
        <dbReference type="HAMAP-Rule" id="MF_01865"/>
    </source>
</evidence>
<dbReference type="InterPro" id="IPR020612">
    <property type="entry name" value="Methylthiotransferase_CS"/>
</dbReference>
<dbReference type="SMART" id="SM00729">
    <property type="entry name" value="Elp3"/>
    <property type="match status" value="1"/>
</dbReference>
<dbReference type="eggNOG" id="COG0621">
    <property type="taxonomic scope" value="Bacteria"/>
</dbReference>
<comment type="similarity">
    <text evidence="8">Belongs to the methylthiotransferase family. RimO subfamily.</text>
</comment>
<evidence type="ECO:0000313" key="13">
    <source>
        <dbReference type="Proteomes" id="UP000005096"/>
    </source>
</evidence>
<proteinExistence type="inferred from homology"/>
<dbReference type="NCBIfam" id="TIGR00089">
    <property type="entry name" value="MiaB/RimO family radical SAM methylthiotransferase"/>
    <property type="match status" value="1"/>
</dbReference>
<dbReference type="EMBL" id="CM001022">
    <property type="protein sequence ID" value="EFQ23037.1"/>
    <property type="molecule type" value="Genomic_DNA"/>
</dbReference>
<dbReference type="STRING" id="584708.Apau_0608"/>
<evidence type="ECO:0000256" key="3">
    <source>
        <dbReference type="ARBA" id="ARBA00022679"/>
    </source>
</evidence>
<feature type="binding site" evidence="8">
    <location>
        <position position="141"/>
    </location>
    <ligand>
        <name>[4Fe-4S] cluster</name>
        <dbReference type="ChEBI" id="CHEBI:49883"/>
        <label>2</label>
        <note>4Fe-4S-S-AdoMet</note>
    </ligand>
</feature>
<dbReference type="AlphaFoldDB" id="E3D0V5"/>
<reference evidence="12 13" key="1">
    <citation type="journal article" date="2010" name="Stand. Genomic Sci.">
        <title>Non-contiguous finished genome sequence of Aminomonas paucivorans type strain (GLU-3).</title>
        <authorList>
            <person name="Pitluck S."/>
            <person name="Yasawong M."/>
            <person name="Held B."/>
            <person name="Lapidus A."/>
            <person name="Nolan M."/>
            <person name="Copeland A."/>
            <person name="Lucas S."/>
            <person name="Del Rio T.G."/>
            <person name="Tice H."/>
            <person name="Cheng J.F."/>
            <person name="Chertkov O."/>
            <person name="Goodwin L."/>
            <person name="Tapia R."/>
            <person name="Han C."/>
            <person name="Liolios K."/>
            <person name="Ivanova N."/>
            <person name="Mavromatis K."/>
            <person name="Ovchinnikova G."/>
            <person name="Pati A."/>
            <person name="Chen A."/>
            <person name="Palaniappan K."/>
            <person name="Land M."/>
            <person name="Hauser L."/>
            <person name="Chang Y.J."/>
            <person name="Jeffries C.D."/>
            <person name="Pukall R."/>
            <person name="Spring S."/>
            <person name="Rohde M."/>
            <person name="Sikorski J."/>
            <person name="Goker M."/>
            <person name="Woyke T."/>
            <person name="Bristow J."/>
            <person name="Eisen J.A."/>
            <person name="Markowitz V."/>
            <person name="Hugenholtz P."/>
            <person name="Kyrpides N.C."/>
            <person name="Klenk H.P."/>
        </authorList>
    </citation>
    <scope>NUCLEOTIDE SEQUENCE [LARGE SCALE GENOMIC DNA]</scope>
    <source>
        <strain evidence="12 13">DSM 12260</strain>
    </source>
</reference>
<feature type="binding site" evidence="8">
    <location>
        <position position="47"/>
    </location>
    <ligand>
        <name>[4Fe-4S] cluster</name>
        <dbReference type="ChEBI" id="CHEBI:49883"/>
        <label>1</label>
    </ligand>
</feature>
<dbReference type="SFLD" id="SFLDG01082">
    <property type="entry name" value="B12-binding_domain_containing"/>
    <property type="match status" value="1"/>
</dbReference>
<keyword evidence="1 8" id="KW-0004">4Fe-4S</keyword>
<dbReference type="Gene3D" id="3.40.50.12160">
    <property type="entry name" value="Methylthiotransferase, N-terminal domain"/>
    <property type="match status" value="1"/>
</dbReference>
<dbReference type="InterPro" id="IPR005840">
    <property type="entry name" value="Ribosomal_uS12_MeSTrfase_RimO"/>
</dbReference>
<dbReference type="Gene3D" id="3.80.30.20">
    <property type="entry name" value="tm_1862 like domain"/>
    <property type="match status" value="1"/>
</dbReference>
<dbReference type="EC" id="2.8.4.4" evidence="8"/>
<dbReference type="GO" id="GO:0035599">
    <property type="term" value="F:aspartic acid methylthiotransferase activity"/>
    <property type="evidence" value="ECO:0007669"/>
    <property type="project" value="TreeGrafter"/>
</dbReference>
<dbReference type="InterPro" id="IPR023404">
    <property type="entry name" value="rSAM_horseshoe"/>
</dbReference>
<keyword evidence="5 8" id="KW-0479">Metal-binding</keyword>
<evidence type="ECO:0000256" key="7">
    <source>
        <dbReference type="ARBA" id="ARBA00023014"/>
    </source>
</evidence>
<dbReference type="PANTHER" id="PTHR43837:SF1">
    <property type="entry name" value="RIBOSOMAL PROTEIN US12 METHYLTHIOTRANSFERASE RIMO"/>
    <property type="match status" value="1"/>
</dbReference>
<feature type="binding site" evidence="8">
    <location>
        <position position="11"/>
    </location>
    <ligand>
        <name>[4Fe-4S] cluster</name>
        <dbReference type="ChEBI" id="CHEBI:49883"/>
        <label>1</label>
    </ligand>
</feature>
<accession>E3D0V5</accession>
<dbReference type="HOGENOM" id="CLU_018697_0_1_0"/>
<dbReference type="OrthoDB" id="9805215at2"/>
<evidence type="ECO:0000256" key="2">
    <source>
        <dbReference type="ARBA" id="ARBA00022490"/>
    </source>
</evidence>
<dbReference type="InterPro" id="IPR002792">
    <property type="entry name" value="TRAM_dom"/>
</dbReference>
<dbReference type="InterPro" id="IPR038135">
    <property type="entry name" value="Methylthiotransferase_N_sf"/>
</dbReference>
<dbReference type="SUPFAM" id="SSF102114">
    <property type="entry name" value="Radical SAM enzymes"/>
    <property type="match status" value="1"/>
</dbReference>
<name>E3D0V5_9BACT</name>
<dbReference type="InterPro" id="IPR006638">
    <property type="entry name" value="Elp3/MiaA/NifB-like_rSAM"/>
</dbReference>
<dbReference type="InterPro" id="IPR013848">
    <property type="entry name" value="Methylthiotransferase_N"/>
</dbReference>
<sequence length="432" mass="48069">MPSVFTLSLGCSKNRVDSERFLGILHEAGYRGTQDPRGADLCVVNTCGFLQSAVAENLDAILDLERMKERGEVGRIAVVGCLVNRYEAELRAELPTVDLLARAEDWEGFRRFLGVPRSSGCRMVLPGGDRFVRYLKVAEGCDNRCSYCMIPSIRGPLRSLPLRDLVREAEALVAEGAREICLVAQDLTAYGLDRGGRESLTDLLDALEPSLPGDVFLRLLYLHPERITPALLERVAKSPQIHSYLDVPVQHASPRILAAMGRPSDPETLARLFETARSIDPDFALRTTVMVGFPQETEADLSVLLRFLERVRFDRIGAFAFSPEEGAPAATLPHPVRPSTARRRLERVMDLGASLSFRRQRLFEGRLLSVLVERVEEGVLEGRSFREAPEVDGVVEIRGGDALLPGQRISVRILEALEHDLIGRYEQEEEQA</sequence>
<feature type="domain" description="Radical SAM core" evidence="11">
    <location>
        <begin position="127"/>
        <end position="358"/>
    </location>
</feature>
<dbReference type="GO" id="GO:0006400">
    <property type="term" value="P:tRNA modification"/>
    <property type="evidence" value="ECO:0007669"/>
    <property type="project" value="InterPro"/>
</dbReference>
<dbReference type="Pfam" id="PF04055">
    <property type="entry name" value="Radical_SAM"/>
    <property type="match status" value="1"/>
</dbReference>
<keyword evidence="7 8" id="KW-0411">Iron-sulfur</keyword>
<dbReference type="PANTHER" id="PTHR43837">
    <property type="entry name" value="RIBOSOMAL PROTEIN S12 METHYLTHIOTRANSFERASE RIMO"/>
    <property type="match status" value="1"/>
</dbReference>
<feature type="domain" description="TRAM" evidence="9">
    <location>
        <begin position="361"/>
        <end position="427"/>
    </location>
</feature>
<feature type="binding site" evidence="8">
    <location>
        <position position="145"/>
    </location>
    <ligand>
        <name>[4Fe-4S] cluster</name>
        <dbReference type="ChEBI" id="CHEBI:49883"/>
        <label>2</label>
        <note>4Fe-4S-S-AdoMet</note>
    </ligand>
</feature>
<evidence type="ECO:0000313" key="12">
    <source>
        <dbReference type="EMBL" id="EFQ23037.1"/>
    </source>
</evidence>
<dbReference type="InterPro" id="IPR005839">
    <property type="entry name" value="Methylthiotransferase"/>
</dbReference>
<protein>
    <recommendedName>
        <fullName evidence="8">Ribosomal protein uS12 methylthiotransferase RimO</fullName>
        <shortName evidence="8">uS12 MTTase</shortName>
        <shortName evidence="8">uS12 methylthiotransferase</shortName>
        <ecNumber evidence="8">2.8.4.4</ecNumber>
    </recommendedName>
    <alternativeName>
        <fullName evidence="8">Ribosomal protein uS12 (aspartate-C(3))-methylthiotransferase</fullName>
    </alternativeName>
    <alternativeName>
        <fullName evidence="8">Ribosome maturation factor RimO</fullName>
    </alternativeName>
</protein>
<organism evidence="12 13">
    <name type="scientific">Aminomonas paucivorans DSM 12260</name>
    <dbReference type="NCBI Taxonomy" id="584708"/>
    <lineage>
        <taxon>Bacteria</taxon>
        <taxon>Thermotogati</taxon>
        <taxon>Synergistota</taxon>
        <taxon>Synergistia</taxon>
        <taxon>Synergistales</taxon>
        <taxon>Synergistaceae</taxon>
        <taxon>Aminomonas</taxon>
    </lineage>
</organism>
<dbReference type="InterPro" id="IPR007197">
    <property type="entry name" value="rSAM"/>
</dbReference>
<dbReference type="PaxDb" id="584708-Apau_0608"/>
<dbReference type="CDD" id="cd01335">
    <property type="entry name" value="Radical_SAM"/>
    <property type="match status" value="1"/>
</dbReference>
<dbReference type="SFLD" id="SFLDG01061">
    <property type="entry name" value="methylthiotransferase"/>
    <property type="match status" value="1"/>
</dbReference>
<keyword evidence="6 8" id="KW-0408">Iron</keyword>
<evidence type="ECO:0000256" key="6">
    <source>
        <dbReference type="ARBA" id="ARBA00023004"/>
    </source>
</evidence>
<dbReference type="Proteomes" id="UP000005096">
    <property type="component" value="Chromosome"/>
</dbReference>
<dbReference type="GO" id="GO:0005829">
    <property type="term" value="C:cytosol"/>
    <property type="evidence" value="ECO:0007669"/>
    <property type="project" value="TreeGrafter"/>
</dbReference>
<dbReference type="PROSITE" id="PS51449">
    <property type="entry name" value="MTTASE_N"/>
    <property type="match status" value="1"/>
</dbReference>
<dbReference type="GO" id="GO:0103039">
    <property type="term" value="F:protein methylthiotransferase activity"/>
    <property type="evidence" value="ECO:0007669"/>
    <property type="project" value="UniProtKB-EC"/>
</dbReference>
<feature type="binding site" evidence="8">
    <location>
        <position position="148"/>
    </location>
    <ligand>
        <name>[4Fe-4S] cluster</name>
        <dbReference type="ChEBI" id="CHEBI:49883"/>
        <label>2</label>
        <note>4Fe-4S-S-AdoMet</note>
    </ligand>
</feature>
<evidence type="ECO:0000259" key="10">
    <source>
        <dbReference type="PROSITE" id="PS51449"/>
    </source>
</evidence>
<dbReference type="InterPro" id="IPR058240">
    <property type="entry name" value="rSAM_sf"/>
</dbReference>
<gene>
    <name evidence="8" type="primary">rimO</name>
    <name evidence="12" type="ORF">Apau_0608</name>
</gene>
<comment type="catalytic activity">
    <reaction evidence="8">
        <text>L-aspartate(89)-[ribosomal protein uS12]-hydrogen + (sulfur carrier)-SH + AH2 + 2 S-adenosyl-L-methionine = 3-methylsulfanyl-L-aspartate(89)-[ribosomal protein uS12]-hydrogen + (sulfur carrier)-H + 5'-deoxyadenosine + L-methionine + A + S-adenosyl-L-homocysteine + 2 H(+)</text>
        <dbReference type="Rhea" id="RHEA:37087"/>
        <dbReference type="Rhea" id="RHEA-COMP:10460"/>
        <dbReference type="Rhea" id="RHEA-COMP:10461"/>
        <dbReference type="Rhea" id="RHEA-COMP:14737"/>
        <dbReference type="Rhea" id="RHEA-COMP:14739"/>
        <dbReference type="ChEBI" id="CHEBI:13193"/>
        <dbReference type="ChEBI" id="CHEBI:15378"/>
        <dbReference type="ChEBI" id="CHEBI:17319"/>
        <dbReference type="ChEBI" id="CHEBI:17499"/>
        <dbReference type="ChEBI" id="CHEBI:29917"/>
        <dbReference type="ChEBI" id="CHEBI:29961"/>
        <dbReference type="ChEBI" id="CHEBI:57844"/>
        <dbReference type="ChEBI" id="CHEBI:57856"/>
        <dbReference type="ChEBI" id="CHEBI:59789"/>
        <dbReference type="ChEBI" id="CHEBI:64428"/>
        <dbReference type="ChEBI" id="CHEBI:73599"/>
        <dbReference type="EC" id="2.8.4.4"/>
    </reaction>
</comment>
<dbReference type="NCBIfam" id="TIGR01125">
    <property type="entry name" value="30S ribosomal protein S12 methylthiotransferase RimO"/>
    <property type="match status" value="1"/>
</dbReference>
<evidence type="ECO:0000256" key="5">
    <source>
        <dbReference type="ARBA" id="ARBA00022723"/>
    </source>
</evidence>
<dbReference type="Gene3D" id="2.40.50.140">
    <property type="entry name" value="Nucleic acid-binding proteins"/>
    <property type="match status" value="1"/>
</dbReference>
<dbReference type="GO" id="GO:0005840">
    <property type="term" value="C:ribosome"/>
    <property type="evidence" value="ECO:0007669"/>
    <property type="project" value="UniProtKB-KW"/>
</dbReference>
<dbReference type="Pfam" id="PF18693">
    <property type="entry name" value="TRAM_2"/>
    <property type="match status" value="1"/>
</dbReference>
<evidence type="ECO:0000259" key="9">
    <source>
        <dbReference type="PROSITE" id="PS50926"/>
    </source>
</evidence>